<dbReference type="PANTHER" id="PTHR43617">
    <property type="entry name" value="L-AMINO ACID N-ACETYLTRANSFERASE"/>
    <property type="match status" value="1"/>
</dbReference>
<dbReference type="RefSeq" id="WP_148134824.1">
    <property type="nucleotide sequence ID" value="NZ_CP017634.1"/>
</dbReference>
<keyword evidence="2" id="KW-0808">Transferase</keyword>
<dbReference type="KEGG" id="fwa:DCMF_13100"/>
<sequence length="158" mass="18071">MIDEIVFYPLKSEHLDQVLEIEQVSFPTPWSKQSFTSELLENALAYYCGCFLDGKLIGYGGMWVIIDEAHITNIAVHPYYRGKRVGEAVIFHLMAQAMAKGAYKMTLEVRPSNISAQKLYLRLGFNAVGRRKGYYTDTKEDAIIMWKDLIDQGQSESY</sequence>
<dbReference type="InterPro" id="IPR050276">
    <property type="entry name" value="MshD_Acetyltransferase"/>
</dbReference>
<evidence type="ECO:0000259" key="1">
    <source>
        <dbReference type="PROSITE" id="PS51186"/>
    </source>
</evidence>
<dbReference type="Proteomes" id="UP000323521">
    <property type="component" value="Chromosome"/>
</dbReference>
<proteinExistence type="predicted"/>
<dbReference type="OrthoDB" id="9794566at2"/>
<name>A0A3G1KSY9_FORW1</name>
<dbReference type="PROSITE" id="PS51186">
    <property type="entry name" value="GNAT"/>
    <property type="match status" value="1"/>
</dbReference>
<organism evidence="2 3">
    <name type="scientific">Formimonas warabiya</name>
    <dbReference type="NCBI Taxonomy" id="1761012"/>
    <lineage>
        <taxon>Bacteria</taxon>
        <taxon>Bacillati</taxon>
        <taxon>Bacillota</taxon>
        <taxon>Clostridia</taxon>
        <taxon>Eubacteriales</taxon>
        <taxon>Peptococcaceae</taxon>
        <taxon>Candidatus Formimonas</taxon>
    </lineage>
</organism>
<dbReference type="EMBL" id="CP017634">
    <property type="protein sequence ID" value="ATW25569.1"/>
    <property type="molecule type" value="Genomic_DNA"/>
</dbReference>
<dbReference type="Gene3D" id="3.40.630.30">
    <property type="match status" value="1"/>
</dbReference>
<dbReference type="NCBIfam" id="TIGR01575">
    <property type="entry name" value="rimI"/>
    <property type="match status" value="1"/>
</dbReference>
<dbReference type="SUPFAM" id="SSF55729">
    <property type="entry name" value="Acyl-CoA N-acyltransferases (Nat)"/>
    <property type="match status" value="1"/>
</dbReference>
<reference evidence="2 3" key="1">
    <citation type="submission" date="2016-10" db="EMBL/GenBank/DDBJ databases">
        <title>Complete Genome Sequence of Peptococcaceae strain DCMF.</title>
        <authorList>
            <person name="Edwards R.J."/>
            <person name="Holland S.I."/>
            <person name="Deshpande N.P."/>
            <person name="Wong Y.K."/>
            <person name="Ertan H."/>
            <person name="Manefield M."/>
            <person name="Russell T.L."/>
            <person name="Lee M.J."/>
        </authorList>
    </citation>
    <scope>NUCLEOTIDE SEQUENCE [LARGE SCALE GENOMIC DNA]</scope>
    <source>
        <strain evidence="2 3">DCMF</strain>
    </source>
</reference>
<dbReference type="AlphaFoldDB" id="A0A3G1KSY9"/>
<evidence type="ECO:0000313" key="3">
    <source>
        <dbReference type="Proteomes" id="UP000323521"/>
    </source>
</evidence>
<dbReference type="PANTHER" id="PTHR43617:SF20">
    <property type="entry name" value="N-ALPHA-ACETYLTRANSFERASE RIMI"/>
    <property type="match status" value="1"/>
</dbReference>
<dbReference type="CDD" id="cd04301">
    <property type="entry name" value="NAT_SF"/>
    <property type="match status" value="1"/>
</dbReference>
<dbReference type="InterPro" id="IPR006464">
    <property type="entry name" value="AcTrfase_RimI/Ard1"/>
</dbReference>
<accession>A0A3G1KSY9</accession>
<dbReference type="InterPro" id="IPR000182">
    <property type="entry name" value="GNAT_dom"/>
</dbReference>
<feature type="domain" description="N-acetyltransferase" evidence="1">
    <location>
        <begin position="5"/>
        <end position="150"/>
    </location>
</feature>
<dbReference type="GO" id="GO:0008999">
    <property type="term" value="F:protein-N-terminal-alanine acetyltransferase activity"/>
    <property type="evidence" value="ECO:0007669"/>
    <property type="project" value="TreeGrafter"/>
</dbReference>
<keyword evidence="3" id="KW-1185">Reference proteome</keyword>
<dbReference type="Pfam" id="PF00583">
    <property type="entry name" value="Acetyltransf_1"/>
    <property type="match status" value="1"/>
</dbReference>
<evidence type="ECO:0000313" key="2">
    <source>
        <dbReference type="EMBL" id="ATW25569.1"/>
    </source>
</evidence>
<dbReference type="InterPro" id="IPR016181">
    <property type="entry name" value="Acyl_CoA_acyltransferase"/>
</dbReference>
<gene>
    <name evidence="2" type="ORF">DCMF_13100</name>
</gene>
<protein>
    <submittedName>
        <fullName evidence="2">Ribosomal-protein-alanine N-acetyltransferase</fullName>
    </submittedName>
</protein>